<dbReference type="EMBL" id="JXOK01000008">
    <property type="protein sequence ID" value="KIN12119.1"/>
    <property type="molecule type" value="Genomic_DNA"/>
</dbReference>
<dbReference type="InterPro" id="IPR024370">
    <property type="entry name" value="PBP_domain"/>
</dbReference>
<name>A0A0C3DL13_9VIBR</name>
<dbReference type="RefSeq" id="WP_041154433.1">
    <property type="nucleotide sequence ID" value="NZ_CBCRVP010000008.1"/>
</dbReference>
<reference evidence="3 4" key="1">
    <citation type="submission" date="2015-01" db="EMBL/GenBank/DDBJ databases">
        <title>Draft genome of Vibrio mytili type strain CAIM 528.</title>
        <authorList>
            <person name="Gonzalez-Castillo A."/>
            <person name="Gomez-Gil B."/>
            <person name="Enciso-Ibarra J."/>
        </authorList>
    </citation>
    <scope>NUCLEOTIDE SEQUENCE [LARGE SCALE GENOMIC DNA]</scope>
    <source>
        <strain evidence="3 4">CAIM 528</strain>
    </source>
</reference>
<organism evidence="3 4">
    <name type="scientific">Vibrio mytili</name>
    <dbReference type="NCBI Taxonomy" id="50718"/>
    <lineage>
        <taxon>Bacteria</taxon>
        <taxon>Pseudomonadati</taxon>
        <taxon>Pseudomonadota</taxon>
        <taxon>Gammaproteobacteria</taxon>
        <taxon>Vibrionales</taxon>
        <taxon>Vibrionaceae</taxon>
        <taxon>Vibrio</taxon>
    </lineage>
</organism>
<dbReference type="AlphaFoldDB" id="A0A0C3DL13"/>
<evidence type="ECO:0000313" key="3">
    <source>
        <dbReference type="EMBL" id="KIN12119.1"/>
    </source>
</evidence>
<feature type="domain" description="PBP" evidence="2">
    <location>
        <begin position="62"/>
        <end position="229"/>
    </location>
</feature>
<dbReference type="Proteomes" id="UP000031977">
    <property type="component" value="Unassembled WGS sequence"/>
</dbReference>
<accession>A0A0C3DL13</accession>
<feature type="chain" id="PRO_5002176744" description="PBP domain-containing protein" evidence="1">
    <location>
        <begin position="21"/>
        <end position="286"/>
    </location>
</feature>
<dbReference type="Gene3D" id="3.40.190.10">
    <property type="entry name" value="Periplasmic binding protein-like II"/>
    <property type="match status" value="4"/>
</dbReference>
<dbReference type="STRING" id="50718.SU60_04065"/>
<feature type="signal peptide" evidence="1">
    <location>
        <begin position="1"/>
        <end position="20"/>
    </location>
</feature>
<protein>
    <recommendedName>
        <fullName evidence="2">PBP domain-containing protein</fullName>
    </recommendedName>
</protein>
<keyword evidence="4" id="KW-1185">Reference proteome</keyword>
<evidence type="ECO:0000259" key="2">
    <source>
        <dbReference type="Pfam" id="PF12849"/>
    </source>
</evidence>
<proteinExistence type="predicted"/>
<evidence type="ECO:0000256" key="1">
    <source>
        <dbReference type="SAM" id="SignalP"/>
    </source>
</evidence>
<sequence length="286" mass="31987">MEIKRLVLLTLLLAPHVTFAAQDEQSDRMLVGVESSLVPIVEDLTQHSNDPLSYVVSDSIPADMIKGNMQVAIMSRKWTDEEISQFYIAKGYRPVRLFFMADAGVLVSHSDSVAETISFQNDATRSLYCISNLHALKNTVITDNVSSLSRCENTMDFLDRQALKGKLDSDKSAKAYIKYAEAVYSGNWDEYKTLSVQTSGNKAFAPTAENIYSGRYPFSNLYYLYLDNVTTATEGLHNTKLLKLVTSEQNESEIRDNGYISLPVTLLERNQVTLGLKPASILHGYK</sequence>
<comment type="caution">
    <text evidence="3">The sequence shown here is derived from an EMBL/GenBank/DDBJ whole genome shotgun (WGS) entry which is preliminary data.</text>
</comment>
<dbReference type="Pfam" id="PF12849">
    <property type="entry name" value="PBP_like_2"/>
    <property type="match status" value="1"/>
</dbReference>
<evidence type="ECO:0000313" key="4">
    <source>
        <dbReference type="Proteomes" id="UP000031977"/>
    </source>
</evidence>
<dbReference type="SUPFAM" id="SSF53850">
    <property type="entry name" value="Periplasmic binding protein-like II"/>
    <property type="match status" value="1"/>
</dbReference>
<gene>
    <name evidence="3" type="ORF">SU60_04065</name>
</gene>
<keyword evidence="1" id="KW-0732">Signal</keyword>
<dbReference type="OrthoDB" id="5823964at2"/>